<dbReference type="EMBL" id="JAVHNR010000002">
    <property type="protein sequence ID" value="KAK6350662.1"/>
    <property type="molecule type" value="Genomic_DNA"/>
</dbReference>
<comment type="caution">
    <text evidence="1">The sequence shown here is derived from an EMBL/GenBank/DDBJ whole genome shotgun (WGS) entry which is preliminary data.</text>
</comment>
<accession>A0AAN8N1I4</accession>
<name>A0AAN8N1I4_9PEZI</name>
<evidence type="ECO:0000313" key="1">
    <source>
        <dbReference type="EMBL" id="KAK6350662.1"/>
    </source>
</evidence>
<protein>
    <submittedName>
        <fullName evidence="1">Uncharacterized protein</fullName>
    </submittedName>
</protein>
<sequence length="239" mass="28526">MAPIYQEQEHPARAYDSAKNANYTPSKPLPPIPSELVGKMRYIIKELEHEIAYEFCSRFFSTTFFMDYDEVHQSVYAELYSEICLPFYLYHRPGYRVVYPVPGDWQKNRETPLYKPSDIAIYQRYPMRYRKNFVFIQILREMGIDIMDWMLVQRKMALSAQEFEKEPLEMVDASKWLLTVSSLVERMEPRWSDSFRQSLRRVVEQAMKYSLREAGKTRKRITPDIFGDCKNLMTVLPCF</sequence>
<proteinExistence type="predicted"/>
<evidence type="ECO:0000313" key="2">
    <source>
        <dbReference type="Proteomes" id="UP001313282"/>
    </source>
</evidence>
<gene>
    <name evidence="1" type="ORF">TWF718_003847</name>
</gene>
<keyword evidence="2" id="KW-1185">Reference proteome</keyword>
<dbReference type="AlphaFoldDB" id="A0AAN8N1I4"/>
<organism evidence="1 2">
    <name type="scientific">Orbilia javanica</name>
    <dbReference type="NCBI Taxonomy" id="47235"/>
    <lineage>
        <taxon>Eukaryota</taxon>
        <taxon>Fungi</taxon>
        <taxon>Dikarya</taxon>
        <taxon>Ascomycota</taxon>
        <taxon>Pezizomycotina</taxon>
        <taxon>Orbiliomycetes</taxon>
        <taxon>Orbiliales</taxon>
        <taxon>Orbiliaceae</taxon>
        <taxon>Orbilia</taxon>
    </lineage>
</organism>
<dbReference type="Proteomes" id="UP001313282">
    <property type="component" value="Unassembled WGS sequence"/>
</dbReference>
<reference evidence="1 2" key="1">
    <citation type="submission" date="2019-10" db="EMBL/GenBank/DDBJ databases">
        <authorList>
            <person name="Palmer J.M."/>
        </authorList>
    </citation>
    <scope>NUCLEOTIDE SEQUENCE [LARGE SCALE GENOMIC DNA]</scope>
    <source>
        <strain evidence="1 2">TWF718</strain>
    </source>
</reference>